<dbReference type="Proteomes" id="UP001217838">
    <property type="component" value="Unassembled WGS sequence"/>
</dbReference>
<feature type="transmembrane region" description="Helical" evidence="1">
    <location>
        <begin position="174"/>
        <end position="192"/>
    </location>
</feature>
<gene>
    <name evidence="3" type="ORF">POL58_32280</name>
</gene>
<sequence>MSKRSWLLLTTILAQAGWIATLRHSGLEPRDAPVLRGVLVYGPSLLISGVGLLVALRTGLFTRSEVGLEAPGWASRTGRLGWPLLLLGIFLASALVDMAGPIGTMLSNGMSYKEIVDHLRSYEYRYVFGRIQPPPDAWDIGVQATKRIVLAPLSEEIPYRALFVPVLLSRLSRGWTAVASGVVFLLLHWLAYNGQLHPAHFLSGWAFAWAFMVAGLPGALAAHAGVNFGVVVLGTFAGLSQG</sequence>
<dbReference type="Pfam" id="PF02517">
    <property type="entry name" value="Rce1-like"/>
    <property type="match status" value="1"/>
</dbReference>
<name>A0ABT5BHF9_9BACT</name>
<comment type="caution">
    <text evidence="3">The sequence shown here is derived from an EMBL/GenBank/DDBJ whole genome shotgun (WGS) entry which is preliminary data.</text>
</comment>
<organism evidence="3 4">
    <name type="scientific">Nannocystis radixulma</name>
    <dbReference type="NCBI Taxonomy" id="2995305"/>
    <lineage>
        <taxon>Bacteria</taxon>
        <taxon>Pseudomonadati</taxon>
        <taxon>Myxococcota</taxon>
        <taxon>Polyangia</taxon>
        <taxon>Nannocystales</taxon>
        <taxon>Nannocystaceae</taxon>
        <taxon>Nannocystis</taxon>
    </lineage>
</organism>
<evidence type="ECO:0000256" key="1">
    <source>
        <dbReference type="SAM" id="Phobius"/>
    </source>
</evidence>
<evidence type="ECO:0000259" key="2">
    <source>
        <dbReference type="Pfam" id="PF02517"/>
    </source>
</evidence>
<feature type="transmembrane region" description="Helical" evidence="1">
    <location>
        <begin position="204"/>
        <end position="226"/>
    </location>
</feature>
<keyword evidence="1" id="KW-0812">Transmembrane</keyword>
<keyword evidence="4" id="KW-1185">Reference proteome</keyword>
<protein>
    <submittedName>
        <fullName evidence="3">CPBP family intramembrane metalloprotease</fullName>
    </submittedName>
</protein>
<evidence type="ECO:0000313" key="3">
    <source>
        <dbReference type="EMBL" id="MDC0672472.1"/>
    </source>
</evidence>
<proteinExistence type="predicted"/>
<dbReference type="InterPro" id="IPR003675">
    <property type="entry name" value="Rce1/LyrA-like_dom"/>
</dbReference>
<feature type="transmembrane region" description="Helical" evidence="1">
    <location>
        <begin position="40"/>
        <end position="60"/>
    </location>
</feature>
<keyword evidence="3" id="KW-0482">Metalloprotease</keyword>
<dbReference type="RefSeq" id="WP_272004231.1">
    <property type="nucleotide sequence ID" value="NZ_JAQNDN010000019.1"/>
</dbReference>
<keyword evidence="3" id="KW-0645">Protease</keyword>
<feature type="domain" description="CAAX prenyl protease 2/Lysostaphin resistance protein A-like" evidence="2">
    <location>
        <begin position="148"/>
        <end position="228"/>
    </location>
</feature>
<dbReference type="GO" id="GO:0008237">
    <property type="term" value="F:metallopeptidase activity"/>
    <property type="evidence" value="ECO:0007669"/>
    <property type="project" value="UniProtKB-KW"/>
</dbReference>
<keyword evidence="1" id="KW-0472">Membrane</keyword>
<keyword evidence="3" id="KW-0378">Hydrolase</keyword>
<feature type="transmembrane region" description="Helical" evidence="1">
    <location>
        <begin position="80"/>
        <end position="102"/>
    </location>
</feature>
<reference evidence="3 4" key="1">
    <citation type="submission" date="2022-11" db="EMBL/GenBank/DDBJ databases">
        <title>Minimal conservation of predation-associated metabolite biosynthetic gene clusters underscores biosynthetic potential of Myxococcota including descriptions for ten novel species: Archangium lansinium sp. nov., Myxococcus landrumus sp. nov., Nannocystis bai.</title>
        <authorList>
            <person name="Ahearne A."/>
            <person name="Stevens C."/>
            <person name="Dowd S."/>
        </authorList>
    </citation>
    <scope>NUCLEOTIDE SEQUENCE [LARGE SCALE GENOMIC DNA]</scope>
    <source>
        <strain evidence="3 4">NCELM</strain>
    </source>
</reference>
<dbReference type="EMBL" id="JAQNDN010000019">
    <property type="protein sequence ID" value="MDC0672472.1"/>
    <property type="molecule type" value="Genomic_DNA"/>
</dbReference>
<keyword evidence="1" id="KW-1133">Transmembrane helix</keyword>
<accession>A0ABT5BHF9</accession>
<evidence type="ECO:0000313" key="4">
    <source>
        <dbReference type="Proteomes" id="UP001217838"/>
    </source>
</evidence>